<dbReference type="InterPro" id="IPR013783">
    <property type="entry name" value="Ig-like_fold"/>
</dbReference>
<evidence type="ECO:0000313" key="4">
    <source>
        <dbReference type="Proteomes" id="UP000217289"/>
    </source>
</evidence>
<protein>
    <submittedName>
        <fullName evidence="3">Flagellar hook-length control protein FliK</fullName>
    </submittedName>
</protein>
<evidence type="ECO:0000313" key="3">
    <source>
        <dbReference type="EMBL" id="ATB28563.1"/>
    </source>
</evidence>
<dbReference type="Pfam" id="PF17957">
    <property type="entry name" value="Big_7"/>
    <property type="match status" value="2"/>
</dbReference>
<organism evidence="3 4">
    <name type="scientific">Melittangium boletus DSM 14713</name>
    <dbReference type="NCBI Taxonomy" id="1294270"/>
    <lineage>
        <taxon>Bacteria</taxon>
        <taxon>Pseudomonadati</taxon>
        <taxon>Myxococcota</taxon>
        <taxon>Myxococcia</taxon>
        <taxon>Myxococcales</taxon>
        <taxon>Cystobacterineae</taxon>
        <taxon>Archangiaceae</taxon>
        <taxon>Melittangium</taxon>
    </lineage>
</organism>
<evidence type="ECO:0000256" key="2">
    <source>
        <dbReference type="ARBA" id="ARBA00022801"/>
    </source>
</evidence>
<dbReference type="PANTHER" id="PTHR43037">
    <property type="entry name" value="UNNAMED PRODUCT-RELATED"/>
    <property type="match status" value="1"/>
</dbReference>
<dbReference type="InterPro" id="IPR050955">
    <property type="entry name" value="Plant_Biomass_Hydrol_Est"/>
</dbReference>
<keyword evidence="3" id="KW-0969">Cilium</keyword>
<dbReference type="RefSeq" id="WP_095977236.1">
    <property type="nucleotide sequence ID" value="NZ_CP022163.1"/>
</dbReference>
<dbReference type="NCBIfam" id="TIGR01840">
    <property type="entry name" value="esterase_phb"/>
    <property type="match status" value="1"/>
</dbReference>
<dbReference type="KEGG" id="mbd:MEBOL_002012"/>
<proteinExistence type="predicted"/>
<dbReference type="Proteomes" id="UP000217289">
    <property type="component" value="Chromosome"/>
</dbReference>
<keyword evidence="4" id="KW-1185">Reference proteome</keyword>
<keyword evidence="1" id="KW-0732">Signal</keyword>
<dbReference type="EMBL" id="CP022163">
    <property type="protein sequence ID" value="ATB28563.1"/>
    <property type="molecule type" value="Genomic_DNA"/>
</dbReference>
<accession>A0A250IBF3</accession>
<sequence>MSKRRFAGAVGAWLALELLGCGGPSSSEEAPPVGEVTSTLTQVTSFGSNPGNLRMWKHVPASMPANAPLVVAMHGCTQTANAYTNTGWNALAEQLKFYVLYPEQVSANNQNTCFNWFEPGDTARGQGEALSIKQMVDKMMADHSIDGRRVFVTGLSAGAAMTHVMAAAYPDVFAGGAVMAGIPYKCATSMVQGFSCMSPGSDKTPAQWASLVRGAYSGYSGPYPKMSLWHGTSDYTVKNSNQNEGMEQWTAVHGIDQTPDLSDTVAGYPHKVYRDSAGNSLVETYDLTGMGHGTAIDPATKFPGTNVACGTAGAYVLDTNICSTWHVARFFGLDNSDTVAPSVSLTSPANGASVSGSVKLTASATDNVGVTQVEFLIDGAPVGTDTTSPYEYTWNSASAANGTHTLVARATDAAGNSTTSSTVSVTVSGGVSDTTAPTVALTSPTSGATLSGAVPLTATASDNIGVSRVDFLVDGAVVGQGTLLGGTYTLTWDSTSASTGSHTVRARATDASGNSALSALVTVTVDQGSARFSETFSNNGPDNTGWSLTEWTLDASDQMGSASGKSILGSAVPAFSTVTRTASVTVKLAASPRLSYWRKLDLYGANTTASVSFQVVVNDGADRVVDSVTKGLGGVTESAWTQRANLDLSAYANKTVTLKFIVTAKDLSSTVSRAKAWVDGITVGP</sequence>
<dbReference type="GO" id="GO:0016787">
    <property type="term" value="F:hydrolase activity"/>
    <property type="evidence" value="ECO:0007669"/>
    <property type="project" value="UniProtKB-KW"/>
</dbReference>
<evidence type="ECO:0000256" key="1">
    <source>
        <dbReference type="ARBA" id="ARBA00022729"/>
    </source>
</evidence>
<dbReference type="OrthoDB" id="9767239at2"/>
<dbReference type="PANTHER" id="PTHR43037:SF1">
    <property type="entry name" value="BLL1128 PROTEIN"/>
    <property type="match status" value="1"/>
</dbReference>
<reference evidence="3 4" key="1">
    <citation type="submission" date="2017-06" db="EMBL/GenBank/DDBJ databases">
        <authorList>
            <person name="Kim H.J."/>
            <person name="Triplett B.A."/>
        </authorList>
    </citation>
    <scope>NUCLEOTIDE SEQUENCE [LARGE SCALE GENOMIC DNA]</scope>
    <source>
        <strain evidence="3 4">DSM 14713</strain>
    </source>
</reference>
<dbReference type="Pfam" id="PF10503">
    <property type="entry name" value="Esterase_PHB"/>
    <property type="match status" value="1"/>
</dbReference>
<name>A0A250IBF3_9BACT</name>
<dbReference type="GO" id="GO:0005576">
    <property type="term" value="C:extracellular region"/>
    <property type="evidence" value="ECO:0007669"/>
    <property type="project" value="InterPro"/>
</dbReference>
<dbReference type="Gene3D" id="2.60.40.10">
    <property type="entry name" value="Immunoglobulins"/>
    <property type="match status" value="2"/>
</dbReference>
<keyword evidence="3" id="KW-0966">Cell projection</keyword>
<keyword evidence="3" id="KW-0282">Flagellum</keyword>
<dbReference type="InterPro" id="IPR029058">
    <property type="entry name" value="AB_hydrolase_fold"/>
</dbReference>
<dbReference type="InterPro" id="IPR010126">
    <property type="entry name" value="Esterase_phb"/>
</dbReference>
<dbReference type="Gene3D" id="3.40.50.1820">
    <property type="entry name" value="alpha/beta hydrolase"/>
    <property type="match status" value="1"/>
</dbReference>
<dbReference type="AlphaFoldDB" id="A0A250IBF3"/>
<keyword evidence="2" id="KW-0378">Hydrolase</keyword>
<dbReference type="SUPFAM" id="SSF53474">
    <property type="entry name" value="alpha/beta-Hydrolases"/>
    <property type="match status" value="2"/>
</dbReference>
<gene>
    <name evidence="3" type="ORF">MEBOL_002012</name>
</gene>